<dbReference type="PANTHER" id="PTHR47093">
    <property type="entry name" value="PROTEIN JSN1-RELATED"/>
    <property type="match status" value="1"/>
</dbReference>
<dbReference type="CDD" id="cd00590">
    <property type="entry name" value="RRM_SF"/>
    <property type="match status" value="1"/>
</dbReference>
<evidence type="ECO:0000256" key="1">
    <source>
        <dbReference type="PROSITE-ProRule" id="PRU00176"/>
    </source>
</evidence>
<organism evidence="5 6">
    <name type="scientific">Arxiozyma heterogenica</name>
    <dbReference type="NCBI Taxonomy" id="278026"/>
    <lineage>
        <taxon>Eukaryota</taxon>
        <taxon>Fungi</taxon>
        <taxon>Dikarya</taxon>
        <taxon>Ascomycota</taxon>
        <taxon>Saccharomycotina</taxon>
        <taxon>Saccharomycetes</taxon>
        <taxon>Saccharomycetales</taxon>
        <taxon>Saccharomycetaceae</taxon>
        <taxon>Arxiozyma</taxon>
    </lineage>
</organism>
<comment type="caution">
    <text evidence="5">The sequence shown here is derived from an EMBL/GenBank/DDBJ whole genome shotgun (WGS) entry which is preliminary data.</text>
</comment>
<dbReference type="InterPro" id="IPR012677">
    <property type="entry name" value="Nucleotide-bd_a/b_plait_sf"/>
</dbReference>
<dbReference type="InterPro" id="IPR052645">
    <property type="entry name" value="Pumilio_domain_protein"/>
</dbReference>
<gene>
    <name evidence="5" type="ORF">RI543_001539</name>
</gene>
<dbReference type="InterPro" id="IPR035979">
    <property type="entry name" value="RBD_domain_sf"/>
</dbReference>
<dbReference type="Proteomes" id="UP001306508">
    <property type="component" value="Unassembled WGS sequence"/>
</dbReference>
<feature type="domain" description="RRM" evidence="4">
    <location>
        <begin position="5"/>
        <end position="112"/>
    </location>
</feature>
<dbReference type="SMART" id="SM00360">
    <property type="entry name" value="RRM"/>
    <property type="match status" value="2"/>
</dbReference>
<dbReference type="PROSITE" id="PS50102">
    <property type="entry name" value="RRM"/>
    <property type="match status" value="2"/>
</dbReference>
<keyword evidence="2" id="KW-0175">Coiled coil</keyword>
<dbReference type="EMBL" id="JAWIZZ010000038">
    <property type="protein sequence ID" value="KAK5781147.1"/>
    <property type="molecule type" value="Genomic_DNA"/>
</dbReference>
<accession>A0AAN7WS69</accession>
<name>A0AAN7WS69_9SACH</name>
<evidence type="ECO:0000313" key="6">
    <source>
        <dbReference type="Proteomes" id="UP001306508"/>
    </source>
</evidence>
<dbReference type="Gene3D" id="3.30.70.330">
    <property type="match status" value="2"/>
</dbReference>
<keyword evidence="6" id="KW-1185">Reference proteome</keyword>
<feature type="coiled-coil region" evidence="2">
    <location>
        <begin position="147"/>
        <end position="175"/>
    </location>
</feature>
<dbReference type="GO" id="GO:0003723">
    <property type="term" value="F:RNA binding"/>
    <property type="evidence" value="ECO:0007669"/>
    <property type="project" value="UniProtKB-UniRule"/>
</dbReference>
<keyword evidence="1" id="KW-0694">RNA-binding</keyword>
<dbReference type="PANTHER" id="PTHR47093:SF1">
    <property type="entry name" value="PROTEIN JSN1-RELATED"/>
    <property type="match status" value="1"/>
</dbReference>
<feature type="region of interest" description="Disordered" evidence="3">
    <location>
        <begin position="183"/>
        <end position="205"/>
    </location>
</feature>
<reference evidence="6" key="1">
    <citation type="submission" date="2023-07" db="EMBL/GenBank/DDBJ databases">
        <title>A draft genome of Kazachstania heterogenica Y-27499.</title>
        <authorList>
            <person name="Donic C."/>
            <person name="Kralova J.S."/>
            <person name="Fidel L."/>
            <person name="Ben-Dor S."/>
            <person name="Jung S."/>
        </authorList>
    </citation>
    <scope>NUCLEOTIDE SEQUENCE [LARGE SCALE GENOMIC DNA]</scope>
    <source>
        <strain evidence="6">Y27499</strain>
    </source>
</reference>
<proteinExistence type="predicted"/>
<protein>
    <recommendedName>
        <fullName evidence="4">RRM domain-containing protein</fullName>
    </recommendedName>
</protein>
<dbReference type="SUPFAM" id="SSF54928">
    <property type="entry name" value="RNA-binding domain, RBD"/>
    <property type="match status" value="1"/>
</dbReference>
<evidence type="ECO:0000259" key="4">
    <source>
        <dbReference type="PROSITE" id="PS50102"/>
    </source>
</evidence>
<feature type="domain" description="RRM" evidence="4">
    <location>
        <begin position="233"/>
        <end position="307"/>
    </location>
</feature>
<sequence length="307" mass="35988">MVSKTTLFLSNLPQRPKNKQNYIKALLKCFNPNNEYCDYMNSLPDLRFGSRKDIPLLDKSLGIISISRPQSYRFQNKCYITFDNEDSVIKFIKRFQNMKFMGRCIKIQYSKKRSYMEVYKDNPKLLNKIVKIQKSKKLKKTNDPLNLKRKLRRLRSKLRSKKNLTQEQIDKISEEHKIKLIKSSAASKQNSNKTSKSKKKQSFTELTRQINKPEVSLNKIQNKVNVSENPPNKILLIQDIPTNIEENQLIDIFQCDGFIEVRMVPARHLAFVEYDSIESAKHVLKKVGNTYYINGEKKQQILVGYAK</sequence>
<evidence type="ECO:0000256" key="3">
    <source>
        <dbReference type="SAM" id="MobiDB-lite"/>
    </source>
</evidence>
<evidence type="ECO:0000313" key="5">
    <source>
        <dbReference type="EMBL" id="KAK5781147.1"/>
    </source>
</evidence>
<dbReference type="AlphaFoldDB" id="A0AAN7WS69"/>
<dbReference type="GO" id="GO:0000288">
    <property type="term" value="P:nuclear-transcribed mRNA catabolic process, deadenylation-dependent decay"/>
    <property type="evidence" value="ECO:0007669"/>
    <property type="project" value="TreeGrafter"/>
</dbReference>
<feature type="compositionally biased region" description="Low complexity" evidence="3">
    <location>
        <begin position="183"/>
        <end position="194"/>
    </location>
</feature>
<dbReference type="InterPro" id="IPR000504">
    <property type="entry name" value="RRM_dom"/>
</dbReference>
<evidence type="ECO:0000256" key="2">
    <source>
        <dbReference type="SAM" id="Coils"/>
    </source>
</evidence>
<dbReference type="Pfam" id="PF00076">
    <property type="entry name" value="RRM_1"/>
    <property type="match status" value="1"/>
</dbReference>